<dbReference type="Gene3D" id="2.60.40.1180">
    <property type="entry name" value="Golgi alpha-mannosidase II"/>
    <property type="match status" value="1"/>
</dbReference>
<keyword evidence="2" id="KW-1185">Reference proteome</keyword>
<sequence>MDCEGYRERDGITTIFDYWSPDALRNGYYNSKALTQDQVDLYDNYTNICSLARTEKAVSQCSFFDLLYVNGHLNVRKYPFLRKKDDDLLLVVANFDDNAVSIDVNIPKTAIESLNIATGKYKATDLLSNYIVEFDIQNNAPVHVDIPSYKAIALKLKHI</sequence>
<comment type="caution">
    <text evidence="1">The sequence shown here is derived from an EMBL/GenBank/DDBJ whole genome shotgun (WGS) entry which is preliminary data.</text>
</comment>
<accession>A0ABR2HA56</accession>
<evidence type="ECO:0000313" key="1">
    <source>
        <dbReference type="EMBL" id="KAK8843118.1"/>
    </source>
</evidence>
<reference evidence="1 2" key="1">
    <citation type="submission" date="2024-04" db="EMBL/GenBank/DDBJ databases">
        <title>Tritrichomonas musculus Genome.</title>
        <authorList>
            <person name="Alves-Ferreira E."/>
            <person name="Grigg M."/>
            <person name="Lorenzi H."/>
            <person name="Galac M."/>
        </authorList>
    </citation>
    <scope>NUCLEOTIDE SEQUENCE [LARGE SCALE GENOMIC DNA]</scope>
    <source>
        <strain evidence="1 2">EAF2021</strain>
    </source>
</reference>
<dbReference type="InterPro" id="IPR013780">
    <property type="entry name" value="Glyco_hydro_b"/>
</dbReference>
<protein>
    <submittedName>
        <fullName evidence="1">Alpha amylase, catalytic domain protein</fullName>
    </submittedName>
</protein>
<organism evidence="1 2">
    <name type="scientific">Tritrichomonas musculus</name>
    <dbReference type="NCBI Taxonomy" id="1915356"/>
    <lineage>
        <taxon>Eukaryota</taxon>
        <taxon>Metamonada</taxon>
        <taxon>Parabasalia</taxon>
        <taxon>Tritrichomonadida</taxon>
        <taxon>Tritrichomonadidae</taxon>
        <taxon>Tritrichomonas</taxon>
    </lineage>
</organism>
<proteinExistence type="predicted"/>
<dbReference type="EMBL" id="JAPFFF010000036">
    <property type="protein sequence ID" value="KAK8843118.1"/>
    <property type="molecule type" value="Genomic_DNA"/>
</dbReference>
<evidence type="ECO:0000313" key="2">
    <source>
        <dbReference type="Proteomes" id="UP001470230"/>
    </source>
</evidence>
<dbReference type="SUPFAM" id="SSF51011">
    <property type="entry name" value="Glycosyl hydrolase domain"/>
    <property type="match status" value="1"/>
</dbReference>
<dbReference type="Proteomes" id="UP001470230">
    <property type="component" value="Unassembled WGS sequence"/>
</dbReference>
<name>A0ABR2HA56_9EUKA</name>
<gene>
    <name evidence="1" type="ORF">M9Y10_025311</name>
</gene>